<name>A0A7J8FJ68_ROUAE</name>
<sequence>MAARGDRGLWWAASSAWGRGPQLQVKQNMWVRMECSDGKVEGKPVGGAKEAGGIHVMSHQAVEEFSGDSLQDSKRAGAPKVGIMAFSTHLGGHSPRQLCHCPSLNFCLPSCRPSSIYCQGPPPRL</sequence>
<evidence type="ECO:0000313" key="2">
    <source>
        <dbReference type="Proteomes" id="UP000593571"/>
    </source>
</evidence>
<gene>
    <name evidence="1" type="ORF">HJG63_012151</name>
</gene>
<reference evidence="1 2" key="1">
    <citation type="journal article" date="2020" name="Nature">
        <title>Six reference-quality genomes reveal evolution of bat adaptations.</title>
        <authorList>
            <person name="Jebb D."/>
            <person name="Huang Z."/>
            <person name="Pippel M."/>
            <person name="Hughes G.M."/>
            <person name="Lavrichenko K."/>
            <person name="Devanna P."/>
            <person name="Winkler S."/>
            <person name="Jermiin L.S."/>
            <person name="Skirmuntt E.C."/>
            <person name="Katzourakis A."/>
            <person name="Burkitt-Gray L."/>
            <person name="Ray D.A."/>
            <person name="Sullivan K.A.M."/>
            <person name="Roscito J.G."/>
            <person name="Kirilenko B.M."/>
            <person name="Davalos L.M."/>
            <person name="Corthals A.P."/>
            <person name="Power M.L."/>
            <person name="Jones G."/>
            <person name="Ransome R.D."/>
            <person name="Dechmann D.K.N."/>
            <person name="Locatelli A.G."/>
            <person name="Puechmaille S.J."/>
            <person name="Fedrigo O."/>
            <person name="Jarvis E.D."/>
            <person name="Hiller M."/>
            <person name="Vernes S.C."/>
            <person name="Myers E.W."/>
            <person name="Teeling E.C."/>
        </authorList>
    </citation>
    <scope>NUCLEOTIDE SEQUENCE [LARGE SCALE GENOMIC DNA]</scope>
    <source>
        <strain evidence="1">MRouAeg1</strain>
        <tissue evidence="1">Muscle</tissue>
    </source>
</reference>
<dbReference type="EMBL" id="JACASE010000007">
    <property type="protein sequence ID" value="KAF6447803.1"/>
    <property type="molecule type" value="Genomic_DNA"/>
</dbReference>
<dbReference type="AlphaFoldDB" id="A0A7J8FJ68"/>
<protein>
    <submittedName>
        <fullName evidence="1">Uncharacterized protein</fullName>
    </submittedName>
</protein>
<dbReference type="Proteomes" id="UP000593571">
    <property type="component" value="Unassembled WGS sequence"/>
</dbReference>
<accession>A0A7J8FJ68</accession>
<organism evidence="1 2">
    <name type="scientific">Rousettus aegyptiacus</name>
    <name type="common">Egyptian fruit bat</name>
    <name type="synonym">Pteropus aegyptiacus</name>
    <dbReference type="NCBI Taxonomy" id="9407"/>
    <lineage>
        <taxon>Eukaryota</taxon>
        <taxon>Metazoa</taxon>
        <taxon>Chordata</taxon>
        <taxon>Craniata</taxon>
        <taxon>Vertebrata</taxon>
        <taxon>Euteleostomi</taxon>
        <taxon>Mammalia</taxon>
        <taxon>Eutheria</taxon>
        <taxon>Laurasiatheria</taxon>
        <taxon>Chiroptera</taxon>
        <taxon>Yinpterochiroptera</taxon>
        <taxon>Pteropodoidea</taxon>
        <taxon>Pteropodidae</taxon>
        <taxon>Rousettinae</taxon>
        <taxon>Rousettus</taxon>
    </lineage>
</organism>
<proteinExistence type="predicted"/>
<keyword evidence="2" id="KW-1185">Reference proteome</keyword>
<evidence type="ECO:0000313" key="1">
    <source>
        <dbReference type="EMBL" id="KAF6447803.1"/>
    </source>
</evidence>
<comment type="caution">
    <text evidence="1">The sequence shown here is derived from an EMBL/GenBank/DDBJ whole genome shotgun (WGS) entry which is preliminary data.</text>
</comment>